<dbReference type="Pfam" id="PF07715">
    <property type="entry name" value="Plug"/>
    <property type="match status" value="1"/>
</dbReference>
<feature type="region of interest" description="Disordered" evidence="2">
    <location>
        <begin position="728"/>
        <end position="747"/>
    </location>
</feature>
<feature type="chain" id="PRO_5045642675" evidence="3">
    <location>
        <begin position="27"/>
        <end position="1046"/>
    </location>
</feature>
<evidence type="ECO:0000313" key="5">
    <source>
        <dbReference type="EMBL" id="MCW9706091.1"/>
    </source>
</evidence>
<evidence type="ECO:0000256" key="1">
    <source>
        <dbReference type="PROSITE-ProRule" id="PRU01360"/>
    </source>
</evidence>
<keyword evidence="1" id="KW-0813">Transport</keyword>
<keyword evidence="6" id="KW-1185">Reference proteome</keyword>
<feature type="signal peptide" evidence="3">
    <location>
        <begin position="1"/>
        <end position="26"/>
    </location>
</feature>
<keyword evidence="3" id="KW-0732">Signal</keyword>
<accession>A0ABT3PJK1</accession>
<evidence type="ECO:0000256" key="2">
    <source>
        <dbReference type="SAM" id="MobiDB-lite"/>
    </source>
</evidence>
<dbReference type="SUPFAM" id="SSF49464">
    <property type="entry name" value="Carboxypeptidase regulatory domain-like"/>
    <property type="match status" value="1"/>
</dbReference>
<evidence type="ECO:0000313" key="6">
    <source>
        <dbReference type="Proteomes" id="UP001207918"/>
    </source>
</evidence>
<protein>
    <submittedName>
        <fullName evidence="5">SusC/RagA family TonB-linked outer membrane protein</fullName>
    </submittedName>
</protein>
<comment type="caution">
    <text evidence="5">The sequence shown here is derived from an EMBL/GenBank/DDBJ whole genome shotgun (WGS) entry which is preliminary data.</text>
</comment>
<feature type="domain" description="TonB-dependent receptor plug" evidence="4">
    <location>
        <begin position="120"/>
        <end position="221"/>
    </location>
</feature>
<comment type="subcellular location">
    <subcellularLocation>
        <location evidence="1">Cell outer membrane</location>
        <topology evidence="1">Multi-pass membrane protein</topology>
    </subcellularLocation>
</comment>
<dbReference type="InterPro" id="IPR023997">
    <property type="entry name" value="TonB-dep_OMP_SusC/RagA_CS"/>
</dbReference>
<keyword evidence="1" id="KW-0472">Membrane</keyword>
<dbReference type="Gene3D" id="2.60.40.1120">
    <property type="entry name" value="Carboxypeptidase-like, regulatory domain"/>
    <property type="match status" value="1"/>
</dbReference>
<dbReference type="EMBL" id="JAGGJA010000002">
    <property type="protein sequence ID" value="MCW9706091.1"/>
    <property type="molecule type" value="Genomic_DNA"/>
</dbReference>
<name>A0ABT3PJK1_9BACT</name>
<evidence type="ECO:0000256" key="3">
    <source>
        <dbReference type="SAM" id="SignalP"/>
    </source>
</evidence>
<dbReference type="InterPro" id="IPR008969">
    <property type="entry name" value="CarboxyPept-like_regulatory"/>
</dbReference>
<dbReference type="RefSeq" id="WP_265764788.1">
    <property type="nucleotide sequence ID" value="NZ_JAGGJA010000002.1"/>
</dbReference>
<dbReference type="InterPro" id="IPR012910">
    <property type="entry name" value="Plug_dom"/>
</dbReference>
<dbReference type="Gene3D" id="2.170.130.10">
    <property type="entry name" value="TonB-dependent receptor, plug domain"/>
    <property type="match status" value="1"/>
</dbReference>
<gene>
    <name evidence="5" type="ORF">J6I44_04470</name>
</gene>
<proteinExistence type="inferred from homology"/>
<keyword evidence="1" id="KW-1134">Transmembrane beta strand</keyword>
<reference evidence="5 6" key="1">
    <citation type="submission" date="2021-03" db="EMBL/GenBank/DDBJ databases">
        <title>Aliifodinibius sp. nov., a new bacterium isolated from saline soil.</title>
        <authorList>
            <person name="Galisteo C."/>
            <person name="De La Haba R."/>
            <person name="Sanchez-Porro C."/>
            <person name="Ventosa A."/>
        </authorList>
    </citation>
    <scope>NUCLEOTIDE SEQUENCE [LARGE SCALE GENOMIC DNA]</scope>
    <source>
        <strain evidence="5 6">1BSP15-2V2</strain>
    </source>
</reference>
<sequence length="1046" mass="116809">MKSYLQLKCLLLVVAVWGLSTGAVFAQQEVSGTVTDGSTSESLPGVNILVKGTSQGTSTGADGMYQLEVSSLSDTLVFSFVGYQTQEIPINGRTEIDITLQPQALVGEDLVVVGYGEQSEQSVTGSISSVEFGDLEETPSVTTGDALVGRVQGVTARQADARPGSSPQIEIRNMGDPLYVIDGVPSSEGDFAQLGQGDIESISVLKDASAAVYGIRASSGVVLVETKDGGYGEQTEINIDGYYGWQTFTRYPQPANAYQFVRGKLYAQQNRGENPNYLGINSSEQLREWRNGDDYKSYDYYDIVMEPSVPQNQLSASVSGGSESISYYLSATRLGQQAIIDDYSFSRNNIQANIEGTISDRLTIGTQISGRIENRQQVGVPGLDDYFNPFLSISTMWPTESPYANDNPNYVNGDVHNINVNPATYTEDVTGWIDDIWREAKVNLYAEYDFDFGLSLKGTGSYGYGAWDFDGFEYTYNGYVYNEETDEYNAVQGNDNPWRERRWRNEINRFFQFQANYEADFGKHSIAALAAYERSDYRGDEQRVHTVPDNNYVNIMSFDNQDILVHDIGKSAHAGYVGRVNYNFDEKYLVEFVGRYDGSFLFPSESRWGFFPGVSAGWRISEEDFFQEAVGSTITNLKLRASYGRTGSETDSGGNYLISPYSYLAGYNFGGDSGSSVLDGQYYAGVGPRNRPITNFSWITAISKNIGLDVSFFEDRLSATIDVFERERDGLPGTPEDEAIPSELGYNTPIQNLNSDVTRGVEGSVSYQGQVGTDISYRVGANATISRWRQQTDYNFRAGNSWDEYRNSEIGRWSAITWGYQVIGRFQSQEQIDNYPVEMDGQSNTTAMPGDFIYKDVNGDGIITGLDQRPIGYAQGWNPYTSFGLNGMFSYKGASLSFNFAGAAMQSYTRNWELRYFFQNNGNSPEFMLTDRWHRADPFDPSSEWIAGDYPANRGANYNHYNYESNTYWTHNIWYLRLQNLQVGYDLPKSLLSKVGVNSLNVYVRGTNIFSFDNMKDYEIDPEISAENGLVYPRQSLYSIGFNISL</sequence>
<comment type="similarity">
    <text evidence="1">Belongs to the TonB-dependent receptor family.</text>
</comment>
<dbReference type="InterPro" id="IPR037066">
    <property type="entry name" value="Plug_dom_sf"/>
</dbReference>
<keyword evidence="1" id="KW-0812">Transmembrane</keyword>
<dbReference type="NCBIfam" id="TIGR04056">
    <property type="entry name" value="OMP_RagA_SusC"/>
    <property type="match status" value="1"/>
</dbReference>
<dbReference type="SUPFAM" id="SSF56935">
    <property type="entry name" value="Porins"/>
    <property type="match status" value="1"/>
</dbReference>
<dbReference type="Pfam" id="PF13715">
    <property type="entry name" value="CarbopepD_reg_2"/>
    <property type="match status" value="1"/>
</dbReference>
<keyword evidence="1" id="KW-0998">Cell outer membrane</keyword>
<dbReference type="InterPro" id="IPR039426">
    <property type="entry name" value="TonB-dep_rcpt-like"/>
</dbReference>
<organism evidence="5 6">
    <name type="scientific">Fodinibius salsisoli</name>
    <dbReference type="NCBI Taxonomy" id="2820877"/>
    <lineage>
        <taxon>Bacteria</taxon>
        <taxon>Pseudomonadati</taxon>
        <taxon>Balneolota</taxon>
        <taxon>Balneolia</taxon>
        <taxon>Balneolales</taxon>
        <taxon>Balneolaceae</taxon>
        <taxon>Fodinibius</taxon>
    </lineage>
</organism>
<dbReference type="PROSITE" id="PS52016">
    <property type="entry name" value="TONB_DEPENDENT_REC_3"/>
    <property type="match status" value="1"/>
</dbReference>
<dbReference type="Proteomes" id="UP001207918">
    <property type="component" value="Unassembled WGS sequence"/>
</dbReference>
<dbReference type="InterPro" id="IPR023996">
    <property type="entry name" value="TonB-dep_OMP_SusC/RagA"/>
</dbReference>
<dbReference type="NCBIfam" id="TIGR04057">
    <property type="entry name" value="SusC_RagA_signa"/>
    <property type="match status" value="1"/>
</dbReference>
<evidence type="ECO:0000259" key="4">
    <source>
        <dbReference type="Pfam" id="PF07715"/>
    </source>
</evidence>